<name>A0ABW8J6Z6_9GAMM</name>
<evidence type="ECO:0000313" key="2">
    <source>
        <dbReference type="EMBL" id="MFK2876901.1"/>
    </source>
</evidence>
<keyword evidence="1" id="KW-0812">Transmembrane</keyword>
<protein>
    <submittedName>
        <fullName evidence="2">Uncharacterized protein</fullName>
    </submittedName>
</protein>
<feature type="transmembrane region" description="Helical" evidence="1">
    <location>
        <begin position="7"/>
        <end position="29"/>
    </location>
</feature>
<reference evidence="2 3" key="1">
    <citation type="submission" date="2020-10" db="EMBL/GenBank/DDBJ databases">
        <title>Phylogeny of dyella-like bacteria.</title>
        <authorList>
            <person name="Fu J."/>
        </authorList>
    </citation>
    <scope>NUCLEOTIDE SEQUENCE [LARGE SCALE GENOMIC DNA]</scope>
    <source>
        <strain evidence="2 3">KACC 19113</strain>
    </source>
</reference>
<proteinExistence type="predicted"/>
<gene>
    <name evidence="2" type="ORF">ISP25_07465</name>
</gene>
<keyword evidence="1" id="KW-0472">Membrane</keyword>
<evidence type="ECO:0000313" key="3">
    <source>
        <dbReference type="Proteomes" id="UP001620339"/>
    </source>
</evidence>
<keyword evidence="3" id="KW-1185">Reference proteome</keyword>
<dbReference type="PROSITE" id="PS51257">
    <property type="entry name" value="PROKAR_LIPOPROTEIN"/>
    <property type="match status" value="1"/>
</dbReference>
<dbReference type="RefSeq" id="WP_404612898.1">
    <property type="nucleotide sequence ID" value="NZ_JADIKK010000008.1"/>
</dbReference>
<dbReference type="Proteomes" id="UP001620339">
    <property type="component" value="Unassembled WGS sequence"/>
</dbReference>
<dbReference type="EMBL" id="JADIKK010000008">
    <property type="protein sequence ID" value="MFK2876901.1"/>
    <property type="molecule type" value="Genomic_DNA"/>
</dbReference>
<sequence>MTDGEKLLGFFAILLGCVLPISAGIVELYRSRKDFRWWAGPYILWSLIRHIVFKKPFDPEKIDRVITPD</sequence>
<accession>A0ABW8J6Z6</accession>
<organism evidence="2 3">
    <name type="scientific">Rhodanobacter hydrolyticus</name>
    <dbReference type="NCBI Taxonomy" id="2250595"/>
    <lineage>
        <taxon>Bacteria</taxon>
        <taxon>Pseudomonadati</taxon>
        <taxon>Pseudomonadota</taxon>
        <taxon>Gammaproteobacteria</taxon>
        <taxon>Lysobacterales</taxon>
        <taxon>Rhodanobacteraceae</taxon>
        <taxon>Rhodanobacter</taxon>
    </lineage>
</organism>
<evidence type="ECO:0000256" key="1">
    <source>
        <dbReference type="SAM" id="Phobius"/>
    </source>
</evidence>
<comment type="caution">
    <text evidence="2">The sequence shown here is derived from an EMBL/GenBank/DDBJ whole genome shotgun (WGS) entry which is preliminary data.</text>
</comment>
<keyword evidence="1" id="KW-1133">Transmembrane helix</keyword>